<feature type="coiled-coil region" evidence="11">
    <location>
        <begin position="851"/>
        <end position="899"/>
    </location>
</feature>
<sequence length="1160" mass="128645">MYLKEIILDGFKSYAHRTVISGLDPQFNAISGANGSGKSAILDAVCFVLGISNLSQVRVSSLQELVYKNGQAGVTKASATLVFDNSVPSASPVGYEHCREITVTRQVVMGGRSKYLVNGHVAQPGRVHSLFHSVQLNVNNPHFLIMQGRITKVINMKPIEVLHMLEEAAGTSMYEMKKESALRTIEKKQRKVDEINSLLAEEITPSLEKLREERTRYMRWSSNQAEMERLTRLLVVREHAHLARLAHDFEGERAALEAQLATLASDKADLEERLRQLRTSLSDRQVRASKQDADEERALEAQLSDWEKQLVKGEAELGFVRENADGEERAAAEARRACERLTQQLSEVERRRVEAAMQLEQAEAAHTAAAEALRQLREATAISSHAEQLAQARHQAAEAATAVKSTELALAAKRQDLARLGKRNSRTRNLEAEVARAEKAVAQVKVQLHELDYDQHAAQRLQKLREADEHSVRRLRDQYDALASKLCALEFDYADPTDGFDRSRVQGVVARRVALADGRYATAIEVAAGAKLYQVIVDTEQTGKLLLERGQLRRRVTLIPLNKIDARVLGSAQVQRAQALGSQLALALVQYDSELENAMRYVFGRCLVCDDMDTARRTAFDSQVQCRTVTVDGDVFDPQGTVSGGARERGTAVLTRIAELNEVAAELQLRERALAKTYAELAAVEAKADTFAALTAQLERRQHELQAVQAQVDADPQVRLSGEVAQLEAQLRTVRERLRSAEQRLTAMDSGADLRGQDAAAAAEATETAERARNASIAAVERSEAELARLRTELAEASARAVEADAAAGQLRTQQSALQRRIDDELRPACTQAREQLQSFREAWAARREAAAALSTEVQTLQSQLETAMLEERRVEHRLHGMRAEHDTAQQRLAQLQREHGWLATVTMSSTAVEGGIDDDEAAHIREQLARLGQETAAMARHVNKRALALFEKSEQEYQDLMNKKRIIETDKQKIYAAIRALDEKKRAALQATWRRVNQDLGDIFATLLPGAQARLDLPEGASSVLEGLEIRVAMGAHWKASLSELSGGQRSLIALSLVLAMLKFKPAPMYVLDEVDAALDLNHTQNVGRIIREHFGGSQFIVVSLKPALFEHANVVFTTRLEHGTSAIHRRARREEERGSGGVAERMNTARIASVEVRS</sequence>
<name>A0AAV9IYX9_CYACA</name>
<evidence type="ECO:0000256" key="3">
    <source>
        <dbReference type="ARBA" id="ARBA00022618"/>
    </source>
</evidence>
<evidence type="ECO:0000313" key="13">
    <source>
        <dbReference type="EMBL" id="KAK4537538.1"/>
    </source>
</evidence>
<keyword evidence="8" id="KW-0226">DNA condensation</keyword>
<evidence type="ECO:0000256" key="9">
    <source>
        <dbReference type="ARBA" id="ARBA00023242"/>
    </source>
</evidence>
<dbReference type="GO" id="GO:0005634">
    <property type="term" value="C:nucleus"/>
    <property type="evidence" value="ECO:0007669"/>
    <property type="project" value="UniProtKB-SubCell"/>
</dbReference>
<dbReference type="GO" id="GO:0005694">
    <property type="term" value="C:chromosome"/>
    <property type="evidence" value="ECO:0007669"/>
    <property type="project" value="InterPro"/>
</dbReference>
<keyword evidence="3" id="KW-0132">Cell division</keyword>
<dbReference type="AlphaFoldDB" id="A0AAV9IYX9"/>
<dbReference type="GO" id="GO:0016887">
    <property type="term" value="F:ATP hydrolysis activity"/>
    <property type="evidence" value="ECO:0007669"/>
    <property type="project" value="InterPro"/>
</dbReference>
<dbReference type="Gene3D" id="3.30.70.1620">
    <property type="match status" value="1"/>
</dbReference>
<feature type="coiled-coil region" evidence="11">
    <location>
        <begin position="944"/>
        <end position="971"/>
    </location>
</feature>
<dbReference type="EMBL" id="JANCYW010000013">
    <property type="protein sequence ID" value="KAK4537538.1"/>
    <property type="molecule type" value="Genomic_DNA"/>
</dbReference>
<evidence type="ECO:0000256" key="6">
    <source>
        <dbReference type="ARBA" id="ARBA00022840"/>
    </source>
</evidence>
<dbReference type="Proteomes" id="UP001301350">
    <property type="component" value="Unassembled WGS sequence"/>
</dbReference>
<comment type="similarity">
    <text evidence="2">Belongs to the SMC family. SMC2 subfamily.</text>
</comment>
<dbReference type="PIRSF" id="PIRSF005719">
    <property type="entry name" value="SMC"/>
    <property type="match status" value="1"/>
</dbReference>
<accession>A0AAV9IYX9</accession>
<keyword evidence="14" id="KW-1185">Reference proteome</keyword>
<dbReference type="SUPFAM" id="SSF52540">
    <property type="entry name" value="P-loop containing nucleoside triphosphate hydrolases"/>
    <property type="match status" value="1"/>
</dbReference>
<keyword evidence="5" id="KW-0498">Mitosis</keyword>
<evidence type="ECO:0000256" key="2">
    <source>
        <dbReference type="ARBA" id="ARBA00005231"/>
    </source>
</evidence>
<dbReference type="Gene3D" id="1.20.1060.20">
    <property type="match status" value="1"/>
</dbReference>
<dbReference type="CDD" id="cd03273">
    <property type="entry name" value="ABC_SMC2_euk"/>
    <property type="match status" value="1"/>
</dbReference>
<feature type="domain" description="SMC hinge" evidence="12">
    <location>
        <begin position="503"/>
        <end position="619"/>
    </location>
</feature>
<keyword evidence="9" id="KW-0539">Nucleus</keyword>
<keyword evidence="4" id="KW-0547">Nucleotide-binding</keyword>
<dbReference type="SUPFAM" id="SSF75553">
    <property type="entry name" value="Smc hinge domain"/>
    <property type="match status" value="1"/>
</dbReference>
<keyword evidence="7 11" id="KW-0175">Coiled coil</keyword>
<evidence type="ECO:0000256" key="4">
    <source>
        <dbReference type="ARBA" id="ARBA00022741"/>
    </source>
</evidence>
<evidence type="ECO:0000256" key="11">
    <source>
        <dbReference type="SAM" id="Coils"/>
    </source>
</evidence>
<evidence type="ECO:0000256" key="8">
    <source>
        <dbReference type="ARBA" id="ARBA00023067"/>
    </source>
</evidence>
<evidence type="ECO:0000259" key="12">
    <source>
        <dbReference type="SMART" id="SM00968"/>
    </source>
</evidence>
<dbReference type="InterPro" id="IPR036277">
    <property type="entry name" value="SMC_hinge_sf"/>
</dbReference>
<dbReference type="InterPro" id="IPR024704">
    <property type="entry name" value="SMC"/>
</dbReference>
<dbReference type="SMART" id="SM00968">
    <property type="entry name" value="SMC_hinge"/>
    <property type="match status" value="1"/>
</dbReference>
<organism evidence="13 14">
    <name type="scientific">Cyanidium caldarium</name>
    <name type="common">Red alga</name>
    <dbReference type="NCBI Taxonomy" id="2771"/>
    <lineage>
        <taxon>Eukaryota</taxon>
        <taxon>Rhodophyta</taxon>
        <taxon>Bangiophyceae</taxon>
        <taxon>Cyanidiales</taxon>
        <taxon>Cyanidiaceae</taxon>
        <taxon>Cyanidium</taxon>
    </lineage>
</organism>
<keyword evidence="6" id="KW-0067">ATP-binding</keyword>
<feature type="coiled-coil region" evidence="11">
    <location>
        <begin position="246"/>
        <end position="379"/>
    </location>
</feature>
<dbReference type="Gene3D" id="1.10.287.1490">
    <property type="match status" value="1"/>
</dbReference>
<dbReference type="GO" id="GO:0030261">
    <property type="term" value="P:chromosome condensation"/>
    <property type="evidence" value="ECO:0007669"/>
    <property type="project" value="UniProtKB-KW"/>
</dbReference>
<keyword evidence="10" id="KW-0131">Cell cycle</keyword>
<evidence type="ECO:0000256" key="10">
    <source>
        <dbReference type="ARBA" id="ARBA00023306"/>
    </source>
</evidence>
<dbReference type="GO" id="GO:0051301">
    <property type="term" value="P:cell division"/>
    <property type="evidence" value="ECO:0007669"/>
    <property type="project" value="UniProtKB-KW"/>
</dbReference>
<evidence type="ECO:0000256" key="7">
    <source>
        <dbReference type="ARBA" id="ARBA00023054"/>
    </source>
</evidence>
<dbReference type="InterPro" id="IPR010935">
    <property type="entry name" value="SMC_hinge"/>
</dbReference>
<gene>
    <name evidence="13" type="ORF">CDCA_CDCA13G3563</name>
</gene>
<dbReference type="InterPro" id="IPR027417">
    <property type="entry name" value="P-loop_NTPase"/>
</dbReference>
<evidence type="ECO:0000313" key="14">
    <source>
        <dbReference type="Proteomes" id="UP001301350"/>
    </source>
</evidence>
<proteinExistence type="inferred from homology"/>
<dbReference type="PANTHER" id="PTHR43977">
    <property type="entry name" value="STRUCTURAL MAINTENANCE OF CHROMOSOMES PROTEIN 3"/>
    <property type="match status" value="1"/>
</dbReference>
<reference evidence="13 14" key="1">
    <citation type="submission" date="2022-07" db="EMBL/GenBank/DDBJ databases">
        <title>Genome-wide signatures of adaptation to extreme environments.</title>
        <authorList>
            <person name="Cho C.H."/>
            <person name="Yoon H.S."/>
        </authorList>
    </citation>
    <scope>NUCLEOTIDE SEQUENCE [LARGE SCALE GENOMIC DNA]</scope>
    <source>
        <strain evidence="13 14">DBV 063 E5</strain>
    </source>
</reference>
<dbReference type="Gene3D" id="3.40.50.300">
    <property type="entry name" value="P-loop containing nucleotide triphosphate hydrolases"/>
    <property type="match status" value="2"/>
</dbReference>
<comment type="subcellular location">
    <subcellularLocation>
        <location evidence="1">Nucleus</location>
    </subcellularLocation>
</comment>
<dbReference type="InterPro" id="IPR003395">
    <property type="entry name" value="RecF/RecN/SMC_N"/>
</dbReference>
<dbReference type="Pfam" id="PF06470">
    <property type="entry name" value="SMC_hinge"/>
    <property type="match status" value="1"/>
</dbReference>
<dbReference type="InterPro" id="IPR027120">
    <property type="entry name" value="Smc2_ABC"/>
</dbReference>
<dbReference type="GO" id="GO:0005524">
    <property type="term" value="F:ATP binding"/>
    <property type="evidence" value="ECO:0007669"/>
    <property type="project" value="UniProtKB-KW"/>
</dbReference>
<evidence type="ECO:0000256" key="1">
    <source>
        <dbReference type="ARBA" id="ARBA00004123"/>
    </source>
</evidence>
<feature type="coiled-coil region" evidence="11">
    <location>
        <begin position="657"/>
        <end position="744"/>
    </location>
</feature>
<feature type="coiled-coil region" evidence="11">
    <location>
        <begin position="427"/>
        <end position="478"/>
    </location>
</feature>
<evidence type="ECO:0000256" key="5">
    <source>
        <dbReference type="ARBA" id="ARBA00022776"/>
    </source>
</evidence>
<protein>
    <recommendedName>
        <fullName evidence="12">SMC hinge domain-containing protein</fullName>
    </recommendedName>
</protein>
<comment type="caution">
    <text evidence="13">The sequence shown here is derived from an EMBL/GenBank/DDBJ whole genome shotgun (WGS) entry which is preliminary data.</text>
</comment>
<feature type="coiled-coil region" evidence="11">
    <location>
        <begin position="773"/>
        <end position="807"/>
    </location>
</feature>
<dbReference type="Pfam" id="PF02463">
    <property type="entry name" value="SMC_N"/>
    <property type="match status" value="1"/>
</dbReference>